<name>A0A183VGK8_TOXCA</name>
<evidence type="ECO:0000256" key="6">
    <source>
        <dbReference type="PROSITE-ProRule" id="PRU00076"/>
    </source>
</evidence>
<dbReference type="PROSITE" id="PS00022">
    <property type="entry name" value="EGF_1"/>
    <property type="match status" value="1"/>
</dbReference>
<dbReference type="WBParaSite" id="TCNE_0001988201-mRNA-1">
    <property type="protein sequence ID" value="TCNE_0001988201-mRNA-1"/>
    <property type="gene ID" value="TCNE_0001988201"/>
</dbReference>
<feature type="disulfide bond" evidence="6">
    <location>
        <begin position="37"/>
        <end position="46"/>
    </location>
</feature>
<evidence type="ECO:0000313" key="10">
    <source>
        <dbReference type="WBParaSite" id="TCNE_0001988201-mRNA-1"/>
    </source>
</evidence>
<keyword evidence="3" id="KW-0677">Repeat</keyword>
<keyword evidence="9" id="KW-1185">Reference proteome</keyword>
<dbReference type="Proteomes" id="UP000050794">
    <property type="component" value="Unassembled WGS sequence"/>
</dbReference>
<dbReference type="PROSITE" id="PS01186">
    <property type="entry name" value="EGF_2"/>
    <property type="match status" value="1"/>
</dbReference>
<evidence type="ECO:0000256" key="4">
    <source>
        <dbReference type="ARBA" id="ARBA00023157"/>
    </source>
</evidence>
<dbReference type="FunFam" id="2.10.25.10:FF:000173">
    <property type="entry name" value="Neurogenic locus notch protein 2"/>
    <property type="match status" value="1"/>
</dbReference>
<reference evidence="8 9" key="2">
    <citation type="submission" date="2018-11" db="EMBL/GenBank/DDBJ databases">
        <authorList>
            <consortium name="Pathogen Informatics"/>
        </authorList>
    </citation>
    <scope>NUCLEOTIDE SEQUENCE [LARGE SCALE GENOMIC DNA]</scope>
</reference>
<comment type="caution">
    <text evidence="6">Lacks conserved residue(s) required for the propagation of feature annotation.</text>
</comment>
<keyword evidence="1 6" id="KW-0245">EGF-like domain</keyword>
<dbReference type="Pfam" id="PF00008">
    <property type="entry name" value="EGF"/>
    <property type="match status" value="1"/>
</dbReference>
<dbReference type="Gene3D" id="2.10.25.10">
    <property type="entry name" value="Laminin"/>
    <property type="match status" value="1"/>
</dbReference>
<keyword evidence="4 6" id="KW-1015">Disulfide bond</keyword>
<evidence type="ECO:0000313" key="8">
    <source>
        <dbReference type="EMBL" id="VDM51199.1"/>
    </source>
</evidence>
<organism evidence="9 10">
    <name type="scientific">Toxocara canis</name>
    <name type="common">Canine roundworm</name>
    <dbReference type="NCBI Taxonomy" id="6265"/>
    <lineage>
        <taxon>Eukaryota</taxon>
        <taxon>Metazoa</taxon>
        <taxon>Ecdysozoa</taxon>
        <taxon>Nematoda</taxon>
        <taxon>Chromadorea</taxon>
        <taxon>Rhabditida</taxon>
        <taxon>Spirurina</taxon>
        <taxon>Ascaridomorpha</taxon>
        <taxon>Ascaridoidea</taxon>
        <taxon>Toxocaridae</taxon>
        <taxon>Toxocara</taxon>
    </lineage>
</organism>
<gene>
    <name evidence="8" type="ORF">TCNE_LOCUS19878</name>
</gene>
<dbReference type="SMART" id="SM00181">
    <property type="entry name" value="EGF"/>
    <property type="match status" value="1"/>
</dbReference>
<keyword evidence="2" id="KW-0732">Signal</keyword>
<dbReference type="EMBL" id="UYWY01027663">
    <property type="protein sequence ID" value="VDM51199.1"/>
    <property type="molecule type" value="Genomic_DNA"/>
</dbReference>
<dbReference type="CDD" id="cd00054">
    <property type="entry name" value="EGF_CA"/>
    <property type="match status" value="1"/>
</dbReference>
<reference evidence="10" key="1">
    <citation type="submission" date="2016-06" db="UniProtKB">
        <authorList>
            <consortium name="WormBaseParasite"/>
        </authorList>
    </citation>
    <scope>IDENTIFICATION</scope>
</reference>
<dbReference type="PROSITE" id="PS50026">
    <property type="entry name" value="EGF_3"/>
    <property type="match status" value="1"/>
</dbReference>
<accession>A0A183VGK8</accession>
<dbReference type="SUPFAM" id="SSF57196">
    <property type="entry name" value="EGF/Laminin"/>
    <property type="match status" value="1"/>
</dbReference>
<evidence type="ECO:0000313" key="9">
    <source>
        <dbReference type="Proteomes" id="UP000050794"/>
    </source>
</evidence>
<keyword evidence="5" id="KW-0325">Glycoprotein</keyword>
<protein>
    <submittedName>
        <fullName evidence="10">EGF-like domain-containing protein</fullName>
    </submittedName>
</protein>
<dbReference type="InterPro" id="IPR000742">
    <property type="entry name" value="EGF"/>
</dbReference>
<evidence type="ECO:0000256" key="5">
    <source>
        <dbReference type="ARBA" id="ARBA00023180"/>
    </source>
</evidence>
<evidence type="ECO:0000256" key="1">
    <source>
        <dbReference type="ARBA" id="ARBA00022536"/>
    </source>
</evidence>
<feature type="disulfide bond" evidence="6">
    <location>
        <begin position="18"/>
        <end position="35"/>
    </location>
</feature>
<evidence type="ECO:0000259" key="7">
    <source>
        <dbReference type="PROSITE" id="PS50026"/>
    </source>
</evidence>
<feature type="domain" description="EGF-like" evidence="7">
    <location>
        <begin position="9"/>
        <end position="47"/>
    </location>
</feature>
<evidence type="ECO:0000256" key="3">
    <source>
        <dbReference type="ARBA" id="ARBA00022737"/>
    </source>
</evidence>
<sequence length="55" mass="5890">MSCLPMPGEWDPCSPNPCGDFGRCIRLPQSGGFICNCLHGYSGTSCSGLLLLLKR</sequence>
<proteinExistence type="predicted"/>
<dbReference type="AlphaFoldDB" id="A0A183VGK8"/>
<evidence type="ECO:0000256" key="2">
    <source>
        <dbReference type="ARBA" id="ARBA00022729"/>
    </source>
</evidence>